<evidence type="ECO:0000256" key="1">
    <source>
        <dbReference type="ARBA" id="ARBA00022679"/>
    </source>
</evidence>
<proteinExistence type="predicted"/>
<dbReference type="RefSeq" id="WP_153573305.1">
    <property type="nucleotide sequence ID" value="NZ_CP045725.1"/>
</dbReference>
<keyword evidence="5" id="KW-1185">Reference proteome</keyword>
<dbReference type="InterPro" id="IPR001307">
    <property type="entry name" value="Thiosulphate_STrfase_CS"/>
</dbReference>
<dbReference type="Gene3D" id="3.40.250.10">
    <property type="entry name" value="Rhodanese-like domain"/>
    <property type="match status" value="2"/>
</dbReference>
<name>A0A5Q2FKA9_9ACTN</name>
<reference evidence="4 5" key="1">
    <citation type="submission" date="2019-10" db="EMBL/GenBank/DDBJ databases">
        <title>Genomic analysis of Raineyella sp. CBA3103.</title>
        <authorList>
            <person name="Roh S.W."/>
        </authorList>
    </citation>
    <scope>NUCLEOTIDE SEQUENCE [LARGE SCALE GENOMIC DNA]</scope>
    <source>
        <strain evidence="4 5">CBA3103</strain>
    </source>
</reference>
<protein>
    <submittedName>
        <fullName evidence="4">Sulfurtransferase</fullName>
    </submittedName>
</protein>
<organism evidence="4 5">
    <name type="scientific">Raineyella fluvialis</name>
    <dbReference type="NCBI Taxonomy" id="2662261"/>
    <lineage>
        <taxon>Bacteria</taxon>
        <taxon>Bacillati</taxon>
        <taxon>Actinomycetota</taxon>
        <taxon>Actinomycetes</taxon>
        <taxon>Propionibacteriales</taxon>
        <taxon>Propionibacteriaceae</taxon>
        <taxon>Raineyella</taxon>
    </lineage>
</organism>
<dbReference type="Proteomes" id="UP000386847">
    <property type="component" value="Chromosome"/>
</dbReference>
<dbReference type="EMBL" id="CP045725">
    <property type="protein sequence ID" value="QGF24776.1"/>
    <property type="molecule type" value="Genomic_DNA"/>
</dbReference>
<dbReference type="GO" id="GO:0004792">
    <property type="term" value="F:thiosulfate-cyanide sulfurtransferase activity"/>
    <property type="evidence" value="ECO:0007669"/>
    <property type="project" value="InterPro"/>
</dbReference>
<dbReference type="InterPro" id="IPR036873">
    <property type="entry name" value="Rhodanese-like_dom_sf"/>
</dbReference>
<dbReference type="KEGG" id="rain:Rai3103_15340"/>
<dbReference type="PROSITE" id="PS00380">
    <property type="entry name" value="RHODANESE_1"/>
    <property type="match status" value="1"/>
</dbReference>
<evidence type="ECO:0000313" key="4">
    <source>
        <dbReference type="EMBL" id="QGF24776.1"/>
    </source>
</evidence>
<feature type="domain" description="Rhodanese" evidence="3">
    <location>
        <begin position="18"/>
        <end position="138"/>
    </location>
</feature>
<evidence type="ECO:0000256" key="2">
    <source>
        <dbReference type="ARBA" id="ARBA00022737"/>
    </source>
</evidence>
<dbReference type="Pfam" id="PF00581">
    <property type="entry name" value="Rhodanese"/>
    <property type="match status" value="2"/>
</dbReference>
<keyword evidence="2" id="KW-0677">Repeat</keyword>
<dbReference type="PANTHER" id="PTHR11364:SF27">
    <property type="entry name" value="SULFURTRANSFERASE"/>
    <property type="match status" value="1"/>
</dbReference>
<gene>
    <name evidence="4" type="ORF">Rai3103_15340</name>
</gene>
<dbReference type="InterPro" id="IPR001763">
    <property type="entry name" value="Rhodanese-like_dom"/>
</dbReference>
<dbReference type="SMART" id="SM00450">
    <property type="entry name" value="RHOD"/>
    <property type="match status" value="2"/>
</dbReference>
<dbReference type="SUPFAM" id="SSF52821">
    <property type="entry name" value="Rhodanese/Cell cycle control phosphatase"/>
    <property type="match status" value="2"/>
</dbReference>
<keyword evidence="1 4" id="KW-0808">Transferase</keyword>
<evidence type="ECO:0000259" key="3">
    <source>
        <dbReference type="PROSITE" id="PS50206"/>
    </source>
</evidence>
<dbReference type="CDD" id="cd01448">
    <property type="entry name" value="TST_Repeat_1"/>
    <property type="match status" value="1"/>
</dbReference>
<sequence length="280" mass="29123">MTRDPLVRAAEVATLLTADAPPVLVDARFNLVGPDAHAEYLAGHLPGAAHVDVEHALSGPRGPRGEGGRHPLADHDSVLRVLRAAGVRVDRPVVVYDGGSQLGAARVWWLLEDLGHPDVRVLDGGIAAWSAAGLPLATGEVTVPPGDLTGAGGRLPIVDADGAMDALRAGHRLLDVRGADRFRGENETIDPVAGHIPGAENRPGADEFGADGLFLPAQQLRRRFADIEPGDVLSCGSGLTAMRTLLALRHAGLGEGVAVYGGSWSDWISDPARPVAVGED</sequence>
<dbReference type="AlphaFoldDB" id="A0A5Q2FKA9"/>
<dbReference type="InterPro" id="IPR045078">
    <property type="entry name" value="TST/MPST-like"/>
</dbReference>
<accession>A0A5Q2FKA9</accession>
<dbReference type="PROSITE" id="PS50206">
    <property type="entry name" value="RHODANESE_3"/>
    <property type="match status" value="2"/>
</dbReference>
<feature type="domain" description="Rhodanese" evidence="3">
    <location>
        <begin position="167"/>
        <end position="276"/>
    </location>
</feature>
<dbReference type="CDD" id="cd01449">
    <property type="entry name" value="TST_Repeat_2"/>
    <property type="match status" value="1"/>
</dbReference>
<dbReference type="PANTHER" id="PTHR11364">
    <property type="entry name" value="THIOSULFATE SULFERTANSFERASE"/>
    <property type="match status" value="1"/>
</dbReference>
<evidence type="ECO:0000313" key="5">
    <source>
        <dbReference type="Proteomes" id="UP000386847"/>
    </source>
</evidence>